<accession>Q5B9G9</accession>
<evidence type="ECO:0000256" key="1">
    <source>
        <dbReference type="SAM" id="MobiDB-lite"/>
    </source>
</evidence>
<dbReference type="KEGG" id="ani:ANIA_02811"/>
<dbReference type="RefSeq" id="XP_660415.1">
    <property type="nucleotide sequence ID" value="XM_655323.1"/>
</dbReference>
<dbReference type="Proteomes" id="UP000000560">
    <property type="component" value="Chromosome VI"/>
</dbReference>
<dbReference type="InterPro" id="IPR011598">
    <property type="entry name" value="bHLH_dom"/>
</dbReference>
<proteinExistence type="predicted"/>
<feature type="compositionally biased region" description="Basic and acidic residues" evidence="1">
    <location>
        <begin position="265"/>
        <end position="282"/>
    </location>
</feature>
<dbReference type="OrthoDB" id="4289261at2759"/>
<name>Q5B9G9_EMENI</name>
<evidence type="ECO:0000313" key="3">
    <source>
        <dbReference type="EMBL" id="CBF83967.1"/>
    </source>
</evidence>
<evidence type="ECO:0000313" key="4">
    <source>
        <dbReference type="Proteomes" id="UP000000560"/>
    </source>
</evidence>
<dbReference type="Gene3D" id="4.10.280.10">
    <property type="entry name" value="Helix-loop-helix DNA-binding domain"/>
    <property type="match status" value="1"/>
</dbReference>
<organism evidence="3 4">
    <name type="scientific">Emericella nidulans (strain FGSC A4 / ATCC 38163 / CBS 112.46 / NRRL 194 / M139)</name>
    <name type="common">Aspergillus nidulans</name>
    <dbReference type="NCBI Taxonomy" id="227321"/>
    <lineage>
        <taxon>Eukaryota</taxon>
        <taxon>Fungi</taxon>
        <taxon>Dikarya</taxon>
        <taxon>Ascomycota</taxon>
        <taxon>Pezizomycotina</taxon>
        <taxon>Eurotiomycetes</taxon>
        <taxon>Eurotiomycetidae</taxon>
        <taxon>Eurotiales</taxon>
        <taxon>Aspergillaceae</taxon>
        <taxon>Aspergillus</taxon>
        <taxon>Aspergillus subgen. Nidulantes</taxon>
    </lineage>
</organism>
<feature type="region of interest" description="Disordered" evidence="1">
    <location>
        <begin position="232"/>
        <end position="282"/>
    </location>
</feature>
<dbReference type="GO" id="GO:0006357">
    <property type="term" value="P:regulation of transcription by RNA polymerase II"/>
    <property type="evidence" value="ECO:0000318"/>
    <property type="project" value="GO_Central"/>
</dbReference>
<dbReference type="InParanoid" id="Q5B9G9"/>
<dbReference type="GO" id="GO:0046983">
    <property type="term" value="F:protein dimerization activity"/>
    <property type="evidence" value="ECO:0007669"/>
    <property type="project" value="InterPro"/>
</dbReference>
<dbReference type="GO" id="GO:0000978">
    <property type="term" value="F:RNA polymerase II cis-regulatory region sequence-specific DNA binding"/>
    <property type="evidence" value="ECO:0000318"/>
    <property type="project" value="GO_Central"/>
</dbReference>
<protein>
    <recommendedName>
        <fullName evidence="2">BHLH domain-containing protein</fullName>
    </recommendedName>
</protein>
<reference evidence="4" key="1">
    <citation type="journal article" date="2005" name="Nature">
        <title>Sequencing of Aspergillus nidulans and comparative analysis with A. fumigatus and A. oryzae.</title>
        <authorList>
            <person name="Galagan J.E."/>
            <person name="Calvo S.E."/>
            <person name="Cuomo C."/>
            <person name="Ma L.J."/>
            <person name="Wortman J.R."/>
            <person name="Batzoglou S."/>
            <person name="Lee S.I."/>
            <person name="Basturkmen M."/>
            <person name="Spevak C.C."/>
            <person name="Clutterbuck J."/>
            <person name="Kapitonov V."/>
            <person name="Jurka J."/>
            <person name="Scazzocchio C."/>
            <person name="Farman M."/>
            <person name="Butler J."/>
            <person name="Purcell S."/>
            <person name="Harris S."/>
            <person name="Braus G.H."/>
            <person name="Draht O."/>
            <person name="Busch S."/>
            <person name="D'Enfert C."/>
            <person name="Bouchier C."/>
            <person name="Goldman G.H."/>
            <person name="Bell-Pedersen D."/>
            <person name="Griffiths-Jones S."/>
            <person name="Doonan J.H."/>
            <person name="Yu J."/>
            <person name="Vienken K."/>
            <person name="Pain A."/>
            <person name="Freitag M."/>
            <person name="Selker E.U."/>
            <person name="Archer D.B."/>
            <person name="Penalva M.A."/>
            <person name="Oakley B.R."/>
            <person name="Momany M."/>
            <person name="Tanaka T."/>
            <person name="Kumagai T."/>
            <person name="Asai K."/>
            <person name="Machida M."/>
            <person name="Nierman W.C."/>
            <person name="Denning D.W."/>
            <person name="Caddick M."/>
            <person name="Hynes M."/>
            <person name="Paoletti M."/>
            <person name="Fischer R."/>
            <person name="Miller B."/>
            <person name="Dyer P."/>
            <person name="Sachs M.S."/>
            <person name="Osmani S.A."/>
            <person name="Birren B.W."/>
        </authorList>
    </citation>
    <scope>NUCLEOTIDE SEQUENCE [LARGE SCALE GENOMIC DNA]</scope>
    <source>
        <strain evidence="4">FGSC A4 / ATCC 38163 / CBS 112.46 / NRRL 194 / M139</strain>
    </source>
</reference>
<dbReference type="HOGENOM" id="CLU_987040_0_0_1"/>
<dbReference type="InterPro" id="IPR036638">
    <property type="entry name" value="HLH_DNA-bd_sf"/>
</dbReference>
<dbReference type="EMBL" id="BN001306">
    <property type="protein sequence ID" value="CBF83967.1"/>
    <property type="molecule type" value="Genomic_DNA"/>
</dbReference>
<keyword evidence="4" id="KW-1185">Reference proteome</keyword>
<evidence type="ECO:0000259" key="2">
    <source>
        <dbReference type="PROSITE" id="PS50888"/>
    </source>
</evidence>
<feature type="compositionally biased region" description="Polar residues" evidence="1">
    <location>
        <begin position="114"/>
        <end position="142"/>
    </location>
</feature>
<accession>C8VJI5</accession>
<reference evidence="4" key="2">
    <citation type="journal article" date="2009" name="Fungal Genet. Biol.">
        <title>The 2008 update of the Aspergillus nidulans genome annotation: a community effort.</title>
        <authorList>
            <person name="Wortman J.R."/>
            <person name="Gilsenan J.M."/>
            <person name="Joardar V."/>
            <person name="Deegan J."/>
            <person name="Clutterbuck J."/>
            <person name="Andersen M.R."/>
            <person name="Archer D."/>
            <person name="Bencina M."/>
            <person name="Braus G."/>
            <person name="Coutinho P."/>
            <person name="von Dohren H."/>
            <person name="Doonan J."/>
            <person name="Driessen A.J."/>
            <person name="Durek P."/>
            <person name="Espeso E."/>
            <person name="Fekete E."/>
            <person name="Flipphi M."/>
            <person name="Estrada C.G."/>
            <person name="Geysens S."/>
            <person name="Goldman G."/>
            <person name="de Groot P.W."/>
            <person name="Hansen K."/>
            <person name="Harris S.D."/>
            <person name="Heinekamp T."/>
            <person name="Helmstaedt K."/>
            <person name="Henrissat B."/>
            <person name="Hofmann G."/>
            <person name="Homan T."/>
            <person name="Horio T."/>
            <person name="Horiuchi H."/>
            <person name="James S."/>
            <person name="Jones M."/>
            <person name="Karaffa L."/>
            <person name="Karanyi Z."/>
            <person name="Kato M."/>
            <person name="Keller N."/>
            <person name="Kelly D.E."/>
            <person name="Kiel J.A."/>
            <person name="Kim J.M."/>
            <person name="van der Klei I.J."/>
            <person name="Klis F.M."/>
            <person name="Kovalchuk A."/>
            <person name="Krasevec N."/>
            <person name="Kubicek C.P."/>
            <person name="Liu B."/>
            <person name="Maccabe A."/>
            <person name="Meyer V."/>
            <person name="Mirabito P."/>
            <person name="Miskei M."/>
            <person name="Mos M."/>
            <person name="Mullins J."/>
            <person name="Nelson D.R."/>
            <person name="Nielsen J."/>
            <person name="Oakley B.R."/>
            <person name="Osmani S.A."/>
            <person name="Pakula T."/>
            <person name="Paszewski A."/>
            <person name="Paulsen I."/>
            <person name="Pilsyk S."/>
            <person name="Pocsi I."/>
            <person name="Punt P.J."/>
            <person name="Ram A.F."/>
            <person name="Ren Q."/>
            <person name="Robellet X."/>
            <person name="Robson G."/>
            <person name="Seiboth B."/>
            <person name="van Solingen P."/>
            <person name="Specht T."/>
            <person name="Sun J."/>
            <person name="Taheri-Talesh N."/>
            <person name="Takeshita N."/>
            <person name="Ussery D."/>
            <person name="vanKuyk P.A."/>
            <person name="Visser H."/>
            <person name="van de Vondervoort P.J."/>
            <person name="de Vries R.P."/>
            <person name="Walton J."/>
            <person name="Xiang X."/>
            <person name="Xiong Y."/>
            <person name="Zeng A.P."/>
            <person name="Brandt B.W."/>
            <person name="Cornell M.J."/>
            <person name="van den Hondel C.A."/>
            <person name="Visser J."/>
            <person name="Oliver S.G."/>
            <person name="Turner G."/>
        </authorList>
    </citation>
    <scope>GENOME REANNOTATION</scope>
    <source>
        <strain evidence="4">FGSC A4 / ATCC 38163 / CBS 112.46 / NRRL 194 / M139</strain>
    </source>
</reference>
<dbReference type="AlphaFoldDB" id="Q5B9G9"/>
<dbReference type="GO" id="GO:0005634">
    <property type="term" value="C:nucleus"/>
    <property type="evidence" value="ECO:0000318"/>
    <property type="project" value="GO_Central"/>
</dbReference>
<dbReference type="PROSITE" id="PS50888">
    <property type="entry name" value="BHLH"/>
    <property type="match status" value="1"/>
</dbReference>
<gene>
    <name evidence="3" type="ORF">ANIA_02811</name>
</gene>
<feature type="region of interest" description="Disordered" evidence="1">
    <location>
        <begin position="56"/>
        <end position="142"/>
    </location>
</feature>
<dbReference type="GeneID" id="2874240"/>
<dbReference type="OMA" id="LMWHLCQ"/>
<feature type="domain" description="BHLH" evidence="2">
    <location>
        <begin position="163"/>
        <end position="221"/>
    </location>
</feature>
<dbReference type="SUPFAM" id="SSF47459">
    <property type="entry name" value="HLH, helix-loop-helix DNA-binding domain"/>
    <property type="match status" value="1"/>
</dbReference>
<sequence length="282" mass="31574">MLMWHLCQPGERDIVVVQARTLTPSQISTRRRRPNHKAGLQTCTRGTLLRIGLGKWRRSGSDRETQQAEMSRVTIPTSRRPRNEKPLAGATPEKSHAQAMPTMSNELDYRSASLGRSSTTTAIESTSKRSSFSIPSKKQNQKLTELRPKGPLVLVAPASSIEFKRKQHAQAQKLQRDRMKSALDRMARMLATGTGGVHAGTASCGTKAELVEAAVEYIERLHGQLEELRASHATERTSINAKQAKSPYERSREDTDAQITGFPEDGPRFPFMDRDWSRWPSK</sequence>
<dbReference type="GO" id="GO:0000981">
    <property type="term" value="F:DNA-binding transcription factor activity, RNA polymerase II-specific"/>
    <property type="evidence" value="ECO:0000318"/>
    <property type="project" value="GO_Central"/>
</dbReference>